<proteinExistence type="predicted"/>
<evidence type="ECO:0000313" key="3">
    <source>
        <dbReference type="Proteomes" id="UP000518266"/>
    </source>
</evidence>
<name>A0A7J5XCU8_DISMA</name>
<feature type="non-terminal residue" evidence="2">
    <location>
        <position position="1"/>
    </location>
</feature>
<feature type="region of interest" description="Disordered" evidence="1">
    <location>
        <begin position="1"/>
        <end position="22"/>
    </location>
</feature>
<reference evidence="2 3" key="1">
    <citation type="submission" date="2020-03" db="EMBL/GenBank/DDBJ databases">
        <title>Dissostichus mawsoni Genome sequencing and assembly.</title>
        <authorList>
            <person name="Park H."/>
        </authorList>
    </citation>
    <scope>NUCLEOTIDE SEQUENCE [LARGE SCALE GENOMIC DNA]</scope>
    <source>
        <strain evidence="2">DM0001</strain>
        <tissue evidence="2">Muscle</tissue>
    </source>
</reference>
<accession>A0A7J5XCU8</accession>
<feature type="region of interest" description="Disordered" evidence="1">
    <location>
        <begin position="66"/>
        <end position="89"/>
    </location>
</feature>
<gene>
    <name evidence="2" type="ORF">F7725_027388</name>
</gene>
<feature type="compositionally biased region" description="Basic and acidic residues" evidence="1">
    <location>
        <begin position="73"/>
        <end position="89"/>
    </location>
</feature>
<evidence type="ECO:0000313" key="2">
    <source>
        <dbReference type="EMBL" id="KAF3834830.1"/>
    </source>
</evidence>
<evidence type="ECO:0000256" key="1">
    <source>
        <dbReference type="SAM" id="MobiDB-lite"/>
    </source>
</evidence>
<dbReference type="Proteomes" id="UP000518266">
    <property type="component" value="Unassembled WGS sequence"/>
</dbReference>
<organism evidence="2 3">
    <name type="scientific">Dissostichus mawsoni</name>
    <name type="common">Antarctic cod</name>
    <dbReference type="NCBI Taxonomy" id="36200"/>
    <lineage>
        <taxon>Eukaryota</taxon>
        <taxon>Metazoa</taxon>
        <taxon>Chordata</taxon>
        <taxon>Craniata</taxon>
        <taxon>Vertebrata</taxon>
        <taxon>Euteleostomi</taxon>
        <taxon>Actinopterygii</taxon>
        <taxon>Neopterygii</taxon>
        <taxon>Teleostei</taxon>
        <taxon>Neoteleostei</taxon>
        <taxon>Acanthomorphata</taxon>
        <taxon>Eupercaria</taxon>
        <taxon>Perciformes</taxon>
        <taxon>Notothenioidei</taxon>
        <taxon>Nototheniidae</taxon>
        <taxon>Dissostichus</taxon>
    </lineage>
</organism>
<keyword evidence="3" id="KW-1185">Reference proteome</keyword>
<comment type="caution">
    <text evidence="2">The sequence shown here is derived from an EMBL/GenBank/DDBJ whole genome shotgun (WGS) entry which is preliminary data.</text>
</comment>
<protein>
    <submittedName>
        <fullName evidence="2">Uncharacterized protein</fullName>
    </submittedName>
</protein>
<dbReference type="AlphaFoldDB" id="A0A7J5XCU8"/>
<dbReference type="EMBL" id="JAAKFY010000025">
    <property type="protein sequence ID" value="KAF3834830.1"/>
    <property type="molecule type" value="Genomic_DNA"/>
</dbReference>
<sequence length="218" mass="23751">MCSERRAAAVSQADGLRPPEPGFLSQKGTIQEKHKEIPLCLSFGQSLLHLRASSKEDVVHEGIFQQSEEDEHEAAHQNKEKSKNLNSEETRIGELTCGEDDVPGHQLVVNDGELRELDSSHSGHCDVSSFPVKLDIICSVTICKPAYKIGVNIPDHPVLDGDSVDEGLLVVEEVGVGDPQLVGHSVVQRQVQRDAQVLLLGVGYVNPSRQKEVCFSTA</sequence>